<name>A0A8S1GUX7_9PELO</name>
<comment type="similarity">
    <text evidence="2">Belongs to the FARP (FMRFamide related peptide) family.</text>
</comment>
<evidence type="ECO:0000256" key="4">
    <source>
        <dbReference type="ARBA" id="ARBA00022685"/>
    </source>
</evidence>
<proteinExistence type="inferred from homology"/>
<evidence type="ECO:0000256" key="5">
    <source>
        <dbReference type="ARBA" id="ARBA00022815"/>
    </source>
</evidence>
<keyword evidence="6" id="KW-0527">Neuropeptide</keyword>
<evidence type="ECO:0000256" key="6">
    <source>
        <dbReference type="ARBA" id="ARBA00023320"/>
    </source>
</evidence>
<accession>A0A8S1GUX7</accession>
<dbReference type="Proteomes" id="UP000835052">
    <property type="component" value="Unassembled WGS sequence"/>
</dbReference>
<organism evidence="7 8">
    <name type="scientific">Caenorhabditis auriculariae</name>
    <dbReference type="NCBI Taxonomy" id="2777116"/>
    <lineage>
        <taxon>Eukaryota</taxon>
        <taxon>Metazoa</taxon>
        <taxon>Ecdysozoa</taxon>
        <taxon>Nematoda</taxon>
        <taxon>Chromadorea</taxon>
        <taxon>Rhabditida</taxon>
        <taxon>Rhabditina</taxon>
        <taxon>Rhabditomorpha</taxon>
        <taxon>Rhabditoidea</taxon>
        <taxon>Rhabditidae</taxon>
        <taxon>Peloderinae</taxon>
        <taxon>Caenorhabditis</taxon>
    </lineage>
</organism>
<protein>
    <submittedName>
        <fullName evidence="7">Uncharacterized protein</fullName>
    </submittedName>
</protein>
<dbReference type="OrthoDB" id="5865099at2759"/>
<keyword evidence="5" id="KW-0027">Amidation</keyword>
<evidence type="ECO:0000256" key="1">
    <source>
        <dbReference type="ARBA" id="ARBA00004613"/>
    </source>
</evidence>
<dbReference type="AlphaFoldDB" id="A0A8S1GUX7"/>
<evidence type="ECO:0000313" key="8">
    <source>
        <dbReference type="Proteomes" id="UP000835052"/>
    </source>
</evidence>
<dbReference type="InterPro" id="IPR002544">
    <property type="entry name" value="FMRFamid-related_peptide-like"/>
</dbReference>
<dbReference type="GO" id="GO:0005576">
    <property type="term" value="C:extracellular region"/>
    <property type="evidence" value="ECO:0007669"/>
    <property type="project" value="UniProtKB-SubCell"/>
</dbReference>
<evidence type="ECO:0000256" key="3">
    <source>
        <dbReference type="ARBA" id="ARBA00022525"/>
    </source>
</evidence>
<comment type="subcellular location">
    <subcellularLocation>
        <location evidence="1">Secreted</location>
    </subcellularLocation>
</comment>
<comment type="caution">
    <text evidence="7">The sequence shown here is derived from an EMBL/GenBank/DDBJ whole genome shotgun (WGS) entry which is preliminary data.</text>
</comment>
<evidence type="ECO:0000313" key="7">
    <source>
        <dbReference type="EMBL" id="CAD6187397.1"/>
    </source>
</evidence>
<gene>
    <name evidence="7" type="ORF">CAUJ_LOCUS3316</name>
</gene>
<keyword evidence="3" id="KW-0964">Secreted</keyword>
<evidence type="ECO:0000256" key="2">
    <source>
        <dbReference type="ARBA" id="ARBA00006356"/>
    </source>
</evidence>
<reference evidence="7" key="1">
    <citation type="submission" date="2020-10" db="EMBL/GenBank/DDBJ databases">
        <authorList>
            <person name="Kikuchi T."/>
        </authorList>
    </citation>
    <scope>NUCLEOTIDE SEQUENCE</scope>
    <source>
        <strain evidence="7">NKZ352</strain>
    </source>
</reference>
<dbReference type="EMBL" id="CAJGYM010000006">
    <property type="protein sequence ID" value="CAD6187397.1"/>
    <property type="molecule type" value="Genomic_DNA"/>
</dbReference>
<dbReference type="GO" id="GO:0007218">
    <property type="term" value="P:neuropeptide signaling pathway"/>
    <property type="evidence" value="ECO:0007669"/>
    <property type="project" value="UniProtKB-KW"/>
</dbReference>
<sequence length="142" mass="16300">MRIRRQKKALLMDTPIAYHFAPARRAELVKPRAHFRVCLHLGETLAPPFSQFTKMSFARSTFAVLVVLSVLVQISQAQWSDDEATYQREVRAPKPKFIRFGRAGAKFIRFGRSGANTWEDELTPADEIFNEAKRAAKFIRFG</sequence>
<keyword evidence="8" id="KW-1185">Reference proteome</keyword>
<keyword evidence="4" id="KW-0165">Cleavage on pair of basic residues</keyword>
<dbReference type="Pfam" id="PF01581">
    <property type="entry name" value="FARP"/>
    <property type="match status" value="1"/>
</dbReference>